<organism evidence="2 3">
    <name type="scientific">Hydrogenophaga pseudoflava</name>
    <name type="common">Pseudomonas carboxydoflava</name>
    <dbReference type="NCBI Taxonomy" id="47421"/>
    <lineage>
        <taxon>Bacteria</taxon>
        <taxon>Pseudomonadati</taxon>
        <taxon>Pseudomonadota</taxon>
        <taxon>Betaproteobacteria</taxon>
        <taxon>Burkholderiales</taxon>
        <taxon>Comamonadaceae</taxon>
        <taxon>Hydrogenophaga</taxon>
    </lineage>
</organism>
<dbReference type="AlphaFoldDB" id="A0A4P6X8I0"/>
<evidence type="ECO:0000313" key="2">
    <source>
        <dbReference type="EMBL" id="QBM30121.1"/>
    </source>
</evidence>
<gene>
    <name evidence="2" type="ORF">HPF_20680</name>
</gene>
<feature type="signal peptide" evidence="1">
    <location>
        <begin position="1"/>
        <end position="26"/>
    </location>
</feature>
<sequence precursor="true">MMNTPTHRIERLLCALFVLTPLAAVAQMAAPAPVAQEAAGTAATPTAARSAVGTGQVLSLPGGGRVWATEDPANLSPQMNVSASGIAGLRDDQVVEGLSFNVSNNYAHFIERMELLVYAGRDTDMVRPLVRLPVPVSGEGVVQWDGRLPAGHRLRPGDTLVYLVRAYGRGGQADETQARTVRLYTEEEWRIAREQLISQSNELADGFTLDQRLAREAQLVNGLVRQNIPVSGSIVRIFGQDIPDQASIKINGKSASIDVNQRFVSEVLLPVGSHALTIEVNGLPGQPVFTRQLDVNISGEYFFMVGMADFYLSKSQVTGNIEPAAAADGFEQELLKEGRLAFYLKGKVKGKYLFTAQADTEDQELNNLFHHFFKATPQDVFRRLDPDQYYAVYGDDSTSYRDADTAGKLYLRLDWDKNQAVWGSFNTGISGGEFNQYNRTLYGGAFRWRSSETTPYDDPRSQVSVFASEAQSAKGYSDLLGTGGSLYYLKHTDLLRGTEQLSIEVRDRVTGQVVQRGRLAYGTDYEIDYIQGRIILSRPLGRSELDSGFGIVRLSADGDYENHLLVDYEYVPQGIENLVAGGRGQVWANDHVAVGGTYVTEERAGDDYQLRGLDLTLRAGRGTYLKAEVAQSESTQASVNYSDNGGLTYTDRTAGVEAGPRSGEALGVEARVNLNELGWTEQNVSAGAWYKDREAGYSTARAETGGLRSRESGVEALTEVGTGLDVGARLSRREVEGQNRIDQAQLVSNWHLDDQQSVGLELRRVRSSEPDDGFADPEAVAGGADAGTATYAGLRYKRRLSGRTEAYGFVQSTLQSDEGLKNDRYGLGATRRFGERSSVTGEVSTGTLGVAGKLEGNHYLTPDYNLYSRYTYAHQPGDLFGSEFLEDGAGRTFSVGQRWNAGGGLSLFQEAQLSRRPDEDGQGQNLGLDYNIARHWQLGFRHALSRIDHAEGGSTTRRSSTVLASYNDHRTSFTPRLELRRDRGAQSRDQTLLSVGLRHKFSEDWRAAARLRTAVTEDRLSSEDEARFTEANLGLSYRPAGHGRWAWLGKYTYLYDLGALTQVSPTSGVASNEVDQRAHILASELLYRINPLWEVGGKYAYRSGELREGRNTGAWYKNTRHFVAAQVRLHMAQDWEALVEHRWLQTVQDKNKQAGWLVGLDKQVTPYFRLGVGYNFTRFSDDLRHADYRFKGWYLNAVGVY</sequence>
<keyword evidence="1" id="KW-0732">Signal</keyword>
<protein>
    <submittedName>
        <fullName evidence="2">Uncharacterized protein</fullName>
    </submittedName>
</protein>
<feature type="chain" id="PRO_5020486771" evidence="1">
    <location>
        <begin position="27"/>
        <end position="1201"/>
    </location>
</feature>
<dbReference type="KEGG" id="hpse:HPF_20680"/>
<keyword evidence="3" id="KW-1185">Reference proteome</keyword>
<proteinExistence type="predicted"/>
<evidence type="ECO:0000256" key="1">
    <source>
        <dbReference type="SAM" id="SignalP"/>
    </source>
</evidence>
<dbReference type="SUPFAM" id="SSF56935">
    <property type="entry name" value="Porins"/>
    <property type="match status" value="1"/>
</dbReference>
<dbReference type="RefSeq" id="WP_133157709.1">
    <property type="nucleotide sequence ID" value="NZ_CP037867.1"/>
</dbReference>
<reference evidence="2 3" key="1">
    <citation type="submission" date="2019-03" db="EMBL/GenBank/DDBJ databases">
        <authorList>
            <person name="Sebastian G."/>
            <person name="Baumann P."/>
            <person name="Ruckert C."/>
            <person name="Kalinowski J."/>
            <person name="Nebel B."/>
            <person name="Takors R."/>
            <person name="Blombach B."/>
        </authorList>
    </citation>
    <scope>NUCLEOTIDE SEQUENCE [LARGE SCALE GENOMIC DNA]</scope>
    <source>
        <strain evidence="2 3">DSM 1084</strain>
    </source>
</reference>
<accession>A0A4P6X8I0</accession>
<dbReference type="EMBL" id="CP037867">
    <property type="protein sequence ID" value="QBM30121.1"/>
    <property type="molecule type" value="Genomic_DNA"/>
</dbReference>
<name>A0A4P6X8I0_HYDPS</name>
<evidence type="ECO:0000313" key="3">
    <source>
        <dbReference type="Proteomes" id="UP000293912"/>
    </source>
</evidence>
<dbReference type="Proteomes" id="UP000293912">
    <property type="component" value="Chromosome"/>
</dbReference>